<accession>A0ACC0MV85</accession>
<comment type="caution">
    <text evidence="1">The sequence shown here is derived from an EMBL/GenBank/DDBJ whole genome shotgun (WGS) entry which is preliminary data.</text>
</comment>
<gene>
    <name evidence="1" type="ORF">RHMOL_Rhmol08G0301400</name>
</gene>
<sequence>MHLLFRRLVPHRKDTPRSRCLCQPGANPEKKYNFEKRWIVGKTLARFEKTSLVDVRVIAVDIARDVALMRRYATAQNKPASFLNRKMVRGEGLYCGVIVAGLDTFDSSEGAMCSLAVPVCPDLKRLMEFVKTKKEEDDSIVFK</sequence>
<keyword evidence="2" id="KW-1185">Reference proteome</keyword>
<proteinExistence type="predicted"/>
<protein>
    <submittedName>
        <fullName evidence="1">Uncharacterized protein</fullName>
    </submittedName>
</protein>
<organism evidence="1 2">
    <name type="scientific">Rhododendron molle</name>
    <name type="common">Chinese azalea</name>
    <name type="synonym">Azalea mollis</name>
    <dbReference type="NCBI Taxonomy" id="49168"/>
    <lineage>
        <taxon>Eukaryota</taxon>
        <taxon>Viridiplantae</taxon>
        <taxon>Streptophyta</taxon>
        <taxon>Embryophyta</taxon>
        <taxon>Tracheophyta</taxon>
        <taxon>Spermatophyta</taxon>
        <taxon>Magnoliopsida</taxon>
        <taxon>eudicotyledons</taxon>
        <taxon>Gunneridae</taxon>
        <taxon>Pentapetalae</taxon>
        <taxon>asterids</taxon>
        <taxon>Ericales</taxon>
        <taxon>Ericaceae</taxon>
        <taxon>Ericoideae</taxon>
        <taxon>Rhodoreae</taxon>
        <taxon>Rhododendron</taxon>
    </lineage>
</organism>
<dbReference type="Proteomes" id="UP001062846">
    <property type="component" value="Chromosome 8"/>
</dbReference>
<name>A0ACC0MV85_RHOML</name>
<evidence type="ECO:0000313" key="2">
    <source>
        <dbReference type="Proteomes" id="UP001062846"/>
    </source>
</evidence>
<reference evidence="1" key="1">
    <citation type="submission" date="2022-02" db="EMBL/GenBank/DDBJ databases">
        <title>Plant Genome Project.</title>
        <authorList>
            <person name="Zhang R.-G."/>
        </authorList>
    </citation>
    <scope>NUCLEOTIDE SEQUENCE</scope>
    <source>
        <strain evidence="1">AT1</strain>
    </source>
</reference>
<dbReference type="EMBL" id="CM046395">
    <property type="protein sequence ID" value="KAI8544494.1"/>
    <property type="molecule type" value="Genomic_DNA"/>
</dbReference>
<evidence type="ECO:0000313" key="1">
    <source>
        <dbReference type="EMBL" id="KAI8544494.1"/>
    </source>
</evidence>